<accession>A0A1B0GEM3</accession>
<sequence length="63" mass="7405">MIQNLIVLLGFVLIIINFGSNCFINISYLFGYDVISCGLILLRGEVIKLKVYRQEFNYYFILY</sequence>
<evidence type="ECO:0000313" key="2">
    <source>
        <dbReference type="Proteomes" id="UP000092444"/>
    </source>
</evidence>
<dbReference type="AlphaFoldDB" id="A0A1B0GEM3"/>
<protein>
    <submittedName>
        <fullName evidence="1">Uncharacterized protein</fullName>
    </submittedName>
</protein>
<reference evidence="1" key="1">
    <citation type="submission" date="2020-05" db="UniProtKB">
        <authorList>
            <consortium name="EnsemblMetazoa"/>
        </authorList>
    </citation>
    <scope>IDENTIFICATION</scope>
    <source>
        <strain evidence="1">Yale</strain>
    </source>
</reference>
<dbReference type="Proteomes" id="UP000092444">
    <property type="component" value="Unassembled WGS sequence"/>
</dbReference>
<name>A0A1B0GEM3_GLOMM</name>
<organism evidence="1 2">
    <name type="scientific">Glossina morsitans morsitans</name>
    <name type="common">Savannah tsetse fly</name>
    <dbReference type="NCBI Taxonomy" id="37546"/>
    <lineage>
        <taxon>Eukaryota</taxon>
        <taxon>Metazoa</taxon>
        <taxon>Ecdysozoa</taxon>
        <taxon>Arthropoda</taxon>
        <taxon>Hexapoda</taxon>
        <taxon>Insecta</taxon>
        <taxon>Pterygota</taxon>
        <taxon>Neoptera</taxon>
        <taxon>Endopterygota</taxon>
        <taxon>Diptera</taxon>
        <taxon>Brachycera</taxon>
        <taxon>Muscomorpha</taxon>
        <taxon>Hippoboscoidea</taxon>
        <taxon>Glossinidae</taxon>
        <taxon>Glossina</taxon>
    </lineage>
</organism>
<proteinExistence type="predicted"/>
<dbReference type="VEuPathDB" id="VectorBase:GMOY011746"/>
<dbReference type="EMBL" id="CCAG010012393">
    <property type="status" value="NOT_ANNOTATED_CDS"/>
    <property type="molecule type" value="Genomic_DNA"/>
</dbReference>
<dbReference type="EnsemblMetazoa" id="GMOY011746-RA">
    <property type="protein sequence ID" value="GMOY011746-PA"/>
    <property type="gene ID" value="GMOY011746"/>
</dbReference>
<evidence type="ECO:0000313" key="1">
    <source>
        <dbReference type="EnsemblMetazoa" id="GMOY011746-PA"/>
    </source>
</evidence>
<keyword evidence="2" id="KW-1185">Reference proteome</keyword>